<keyword evidence="1" id="KW-1185">Reference proteome</keyword>
<reference evidence="2" key="1">
    <citation type="submission" date="2022-11" db="UniProtKB">
        <authorList>
            <consortium name="WormBaseParasite"/>
        </authorList>
    </citation>
    <scope>IDENTIFICATION</scope>
</reference>
<accession>A0A915ILV9</accession>
<sequence length="32" mass="3643">MIIFTKLDGCSSAVGREEKRRPQKISLSPECY</sequence>
<evidence type="ECO:0000313" key="2">
    <source>
        <dbReference type="WBParaSite" id="nRc.2.0.1.t14448-RA"/>
    </source>
</evidence>
<organism evidence="1 2">
    <name type="scientific">Romanomermis culicivorax</name>
    <name type="common">Nematode worm</name>
    <dbReference type="NCBI Taxonomy" id="13658"/>
    <lineage>
        <taxon>Eukaryota</taxon>
        <taxon>Metazoa</taxon>
        <taxon>Ecdysozoa</taxon>
        <taxon>Nematoda</taxon>
        <taxon>Enoplea</taxon>
        <taxon>Dorylaimia</taxon>
        <taxon>Mermithida</taxon>
        <taxon>Mermithoidea</taxon>
        <taxon>Mermithidae</taxon>
        <taxon>Romanomermis</taxon>
    </lineage>
</organism>
<evidence type="ECO:0000313" key="1">
    <source>
        <dbReference type="Proteomes" id="UP000887565"/>
    </source>
</evidence>
<proteinExistence type="predicted"/>
<dbReference type="WBParaSite" id="nRc.2.0.1.t14448-RA">
    <property type="protein sequence ID" value="nRc.2.0.1.t14448-RA"/>
    <property type="gene ID" value="nRc.2.0.1.g14448"/>
</dbReference>
<protein>
    <submittedName>
        <fullName evidence="2">Uncharacterized protein</fullName>
    </submittedName>
</protein>
<dbReference type="Proteomes" id="UP000887565">
    <property type="component" value="Unplaced"/>
</dbReference>
<dbReference type="AlphaFoldDB" id="A0A915ILV9"/>
<name>A0A915ILV9_ROMCU</name>